<comment type="caution">
    <text evidence="7">The sequence shown here is derived from an EMBL/GenBank/DDBJ whole genome shotgun (WGS) entry which is preliminary data.</text>
</comment>
<dbReference type="SUPFAM" id="SSF53850">
    <property type="entry name" value="Periplasmic binding protein-like II"/>
    <property type="match status" value="1"/>
</dbReference>
<feature type="chain" id="PRO_5039317712" description="Sugar ABC transporter substrate-binding protein" evidence="6">
    <location>
        <begin position="24"/>
        <end position="439"/>
    </location>
</feature>
<dbReference type="Pfam" id="PF01547">
    <property type="entry name" value="SBP_bac_1"/>
    <property type="match status" value="1"/>
</dbReference>
<dbReference type="PROSITE" id="PS51257">
    <property type="entry name" value="PROKAR_LIPOPROTEIN"/>
    <property type="match status" value="1"/>
</dbReference>
<protein>
    <recommendedName>
        <fullName evidence="9">Sugar ABC transporter substrate-binding protein</fullName>
    </recommendedName>
</protein>
<evidence type="ECO:0000313" key="7">
    <source>
        <dbReference type="EMBL" id="RAV16404.1"/>
    </source>
</evidence>
<organism evidence="7 8">
    <name type="scientific">Paenibacillus contaminans</name>
    <dbReference type="NCBI Taxonomy" id="450362"/>
    <lineage>
        <taxon>Bacteria</taxon>
        <taxon>Bacillati</taxon>
        <taxon>Bacillota</taxon>
        <taxon>Bacilli</taxon>
        <taxon>Bacillales</taxon>
        <taxon>Paenibacillaceae</taxon>
        <taxon>Paenibacillus</taxon>
    </lineage>
</organism>
<dbReference type="Gene3D" id="3.40.190.10">
    <property type="entry name" value="Periplasmic binding protein-like II"/>
    <property type="match status" value="1"/>
</dbReference>
<evidence type="ECO:0000256" key="3">
    <source>
        <dbReference type="ARBA" id="ARBA00023136"/>
    </source>
</evidence>
<dbReference type="RefSeq" id="WP_113034484.1">
    <property type="nucleotide sequence ID" value="NZ_QMFB01000021.1"/>
</dbReference>
<accession>A0A329M8Y3</accession>
<dbReference type="Proteomes" id="UP000250369">
    <property type="component" value="Unassembled WGS sequence"/>
</dbReference>
<evidence type="ECO:0000256" key="1">
    <source>
        <dbReference type="ARBA" id="ARBA00022475"/>
    </source>
</evidence>
<keyword evidence="1" id="KW-1003">Cell membrane</keyword>
<dbReference type="PANTHER" id="PTHR43649">
    <property type="entry name" value="ARABINOSE-BINDING PROTEIN-RELATED"/>
    <property type="match status" value="1"/>
</dbReference>
<evidence type="ECO:0000313" key="8">
    <source>
        <dbReference type="Proteomes" id="UP000250369"/>
    </source>
</evidence>
<keyword evidence="8" id="KW-1185">Reference proteome</keyword>
<keyword evidence="3" id="KW-0472">Membrane</keyword>
<evidence type="ECO:0000256" key="2">
    <source>
        <dbReference type="ARBA" id="ARBA00022729"/>
    </source>
</evidence>
<dbReference type="EMBL" id="QMFB01000021">
    <property type="protein sequence ID" value="RAV16404.1"/>
    <property type="molecule type" value="Genomic_DNA"/>
</dbReference>
<dbReference type="InterPro" id="IPR006059">
    <property type="entry name" value="SBP"/>
</dbReference>
<sequence>MGVRKSSVLSIIFILMLSLVVSACSSNGKPASTATGADGGTQTPATNGEKTKIRFSTWYGPGDIEIWKNVIDRFQTDNPNITVEFEPLEWGAYWQKLQTQLASKSAADVIGMHVGIVYGYVEKNQLAPLDDYLKTYDRKDQLSQSLLAEGQWPKDNPKQFALPWHVTGAALFVNMTAFKEAGIAYPENGWTVDEFKAAAKKLTTDKRFGFSVPSFSMAAGLAGAFGTEPTTADKLHSNYNSPEMLTFKTWLHDLIWKDKAAPNPKDLDKNIDPFVAGKVAMSMGGAWNFPVYRDIKDFEWDIAPMPSKDGKTKTYAGPDMLSITQDSKNKEAAWKFMQFVTYNQKAQELLRATGVPMLKEDLQNAALVNEIAAQKPAHFKVFLEGVTNNGVGYAFTKKFFEISQLELDADVKIMENASADIKKELETLHEQVNKEFAKQ</sequence>
<reference evidence="7 8" key="1">
    <citation type="journal article" date="2009" name="Int. J. Syst. Evol. Microbiol.">
        <title>Paenibacillus contaminans sp. nov., isolated from a contaminated laboratory plate.</title>
        <authorList>
            <person name="Chou J.H."/>
            <person name="Lee J.H."/>
            <person name="Lin M.C."/>
            <person name="Chang P.S."/>
            <person name="Arun A.B."/>
            <person name="Young C.C."/>
            <person name="Chen W.M."/>
        </authorList>
    </citation>
    <scope>NUCLEOTIDE SEQUENCE [LARGE SCALE GENOMIC DNA]</scope>
    <source>
        <strain evidence="7 8">CKOBP-6</strain>
    </source>
</reference>
<keyword evidence="2 6" id="KW-0732">Signal</keyword>
<dbReference type="PANTHER" id="PTHR43649:SF33">
    <property type="entry name" value="POLYGALACTURONAN_RHAMNOGALACTURONAN-BINDING PROTEIN YTCQ"/>
    <property type="match status" value="1"/>
</dbReference>
<proteinExistence type="predicted"/>
<name>A0A329M8Y3_9BACL</name>
<dbReference type="CDD" id="cd13585">
    <property type="entry name" value="PBP2_TMBP_like"/>
    <property type="match status" value="1"/>
</dbReference>
<evidence type="ECO:0000256" key="4">
    <source>
        <dbReference type="ARBA" id="ARBA00023139"/>
    </source>
</evidence>
<gene>
    <name evidence="7" type="ORF">DQG23_28740</name>
</gene>
<dbReference type="OrthoDB" id="9782846at2"/>
<evidence type="ECO:0000256" key="5">
    <source>
        <dbReference type="ARBA" id="ARBA00023288"/>
    </source>
</evidence>
<evidence type="ECO:0008006" key="9">
    <source>
        <dbReference type="Google" id="ProtNLM"/>
    </source>
</evidence>
<evidence type="ECO:0000256" key="6">
    <source>
        <dbReference type="SAM" id="SignalP"/>
    </source>
</evidence>
<feature type="signal peptide" evidence="6">
    <location>
        <begin position="1"/>
        <end position="23"/>
    </location>
</feature>
<keyword evidence="5" id="KW-0449">Lipoprotein</keyword>
<dbReference type="InterPro" id="IPR050490">
    <property type="entry name" value="Bact_solute-bd_prot1"/>
</dbReference>
<dbReference type="AlphaFoldDB" id="A0A329M8Y3"/>
<keyword evidence="4" id="KW-0564">Palmitate</keyword>